<dbReference type="FunFam" id="3.90.1170.20:FF:000001">
    <property type="entry name" value="Nicotinate-nucleotide diphosphorylase (Carboxylating)"/>
    <property type="match status" value="1"/>
</dbReference>
<dbReference type="PANTHER" id="PTHR32179:SF3">
    <property type="entry name" value="NICOTINATE-NUCLEOTIDE PYROPHOSPHORYLASE [CARBOXYLATING]"/>
    <property type="match status" value="1"/>
</dbReference>
<feature type="domain" description="Quinolinate phosphoribosyl transferase C-terminal" evidence="13">
    <location>
        <begin position="109"/>
        <end position="273"/>
    </location>
</feature>
<dbReference type="GO" id="GO:0004514">
    <property type="term" value="F:nicotinate-nucleotide diphosphorylase (carboxylating) activity"/>
    <property type="evidence" value="ECO:0007669"/>
    <property type="project" value="UniProtKB-EC"/>
</dbReference>
<reference evidence="15 16" key="1">
    <citation type="submission" date="2017-04" db="EMBL/GenBank/DDBJ databases">
        <authorList>
            <person name="Afonso C.L."/>
            <person name="Miller P.J."/>
            <person name="Scott M.A."/>
            <person name="Spackman E."/>
            <person name="Goraichik I."/>
            <person name="Dimitrov K.M."/>
            <person name="Suarez D.L."/>
            <person name="Swayne D.E."/>
        </authorList>
    </citation>
    <scope>NUCLEOTIDE SEQUENCE [LARGE SCALE GENOMIC DNA]</scope>
    <source>
        <strain evidence="15 16">DSM 11270</strain>
    </source>
</reference>
<protein>
    <recommendedName>
        <fullName evidence="11">Probable nicotinate-nucleotide pyrophosphorylase [carboxylating]</fullName>
        <ecNumber evidence="5">2.4.2.19</ecNumber>
    </recommendedName>
    <alternativeName>
        <fullName evidence="9">Quinolinate phosphoribosyltransferase [decarboxylating]</fullName>
    </alternativeName>
</protein>
<keyword evidence="6" id="KW-0662">Pyridine nucleotide biosynthesis</keyword>
<evidence type="ECO:0000256" key="5">
    <source>
        <dbReference type="ARBA" id="ARBA00011944"/>
    </source>
</evidence>
<dbReference type="Proteomes" id="UP000192731">
    <property type="component" value="Unassembled WGS sequence"/>
</dbReference>
<dbReference type="PANTHER" id="PTHR32179">
    <property type="entry name" value="NICOTINATE-NUCLEOTIDE PYROPHOSPHORYLASE [CARBOXYLATING]"/>
    <property type="match status" value="1"/>
</dbReference>
<evidence type="ECO:0000256" key="1">
    <source>
        <dbReference type="ARBA" id="ARBA00003237"/>
    </source>
</evidence>
<comment type="catalytic activity">
    <reaction evidence="10">
        <text>nicotinate beta-D-ribonucleotide + CO2 + diphosphate = quinolinate + 5-phospho-alpha-D-ribose 1-diphosphate + 2 H(+)</text>
        <dbReference type="Rhea" id="RHEA:12733"/>
        <dbReference type="ChEBI" id="CHEBI:15378"/>
        <dbReference type="ChEBI" id="CHEBI:16526"/>
        <dbReference type="ChEBI" id="CHEBI:29959"/>
        <dbReference type="ChEBI" id="CHEBI:33019"/>
        <dbReference type="ChEBI" id="CHEBI:57502"/>
        <dbReference type="ChEBI" id="CHEBI:58017"/>
        <dbReference type="EC" id="2.4.2.19"/>
    </reaction>
</comment>
<dbReference type="Pfam" id="PF02749">
    <property type="entry name" value="QRPTase_N"/>
    <property type="match status" value="1"/>
</dbReference>
<comment type="pathway">
    <text evidence="2">Cofactor biosynthesis; NAD(+) biosynthesis; nicotinate D-ribonucleotide from quinolinate: step 1/1.</text>
</comment>
<dbReference type="GO" id="GO:0034213">
    <property type="term" value="P:quinolinate catabolic process"/>
    <property type="evidence" value="ECO:0007669"/>
    <property type="project" value="TreeGrafter"/>
</dbReference>
<dbReference type="Gene3D" id="3.90.1170.20">
    <property type="entry name" value="Quinolinate phosphoribosyl transferase, N-terminal domain"/>
    <property type="match status" value="1"/>
</dbReference>
<evidence type="ECO:0000256" key="8">
    <source>
        <dbReference type="ARBA" id="ARBA00022679"/>
    </source>
</evidence>
<comment type="subunit">
    <text evidence="4">Hexamer formed by 3 homodimers.</text>
</comment>
<dbReference type="GO" id="GO:0005737">
    <property type="term" value="C:cytoplasm"/>
    <property type="evidence" value="ECO:0007669"/>
    <property type="project" value="TreeGrafter"/>
</dbReference>
<dbReference type="RefSeq" id="WP_084053605.1">
    <property type="nucleotide sequence ID" value="NZ_FWWT01000020.1"/>
</dbReference>
<dbReference type="CDD" id="cd01572">
    <property type="entry name" value="QPRTase"/>
    <property type="match status" value="1"/>
</dbReference>
<evidence type="ECO:0000259" key="14">
    <source>
        <dbReference type="Pfam" id="PF02749"/>
    </source>
</evidence>
<dbReference type="EC" id="2.4.2.19" evidence="5"/>
<dbReference type="InterPro" id="IPR037128">
    <property type="entry name" value="Quinolinate_PRibosylTase_N_sf"/>
</dbReference>
<dbReference type="PIRSF" id="PIRSF006250">
    <property type="entry name" value="NadC_ModD"/>
    <property type="match status" value="1"/>
</dbReference>
<dbReference type="EMBL" id="FWWT01000020">
    <property type="protein sequence ID" value="SMB92388.1"/>
    <property type="molecule type" value="Genomic_DNA"/>
</dbReference>
<dbReference type="Pfam" id="PF01729">
    <property type="entry name" value="QRPTase_C"/>
    <property type="match status" value="1"/>
</dbReference>
<comment type="similarity">
    <text evidence="3 12">Belongs to the NadC/ModD family.</text>
</comment>
<evidence type="ECO:0000256" key="7">
    <source>
        <dbReference type="ARBA" id="ARBA00022676"/>
    </source>
</evidence>
<evidence type="ECO:0000256" key="10">
    <source>
        <dbReference type="ARBA" id="ARBA00047445"/>
    </source>
</evidence>
<dbReference type="SUPFAM" id="SSF54675">
    <property type="entry name" value="Nicotinate/Quinolinate PRTase N-terminal domain-like"/>
    <property type="match status" value="1"/>
</dbReference>
<organism evidence="15 16">
    <name type="scientific">Desulfonispora thiosulfatigenes DSM 11270</name>
    <dbReference type="NCBI Taxonomy" id="656914"/>
    <lineage>
        <taxon>Bacteria</taxon>
        <taxon>Bacillati</taxon>
        <taxon>Bacillota</taxon>
        <taxon>Clostridia</taxon>
        <taxon>Eubacteriales</taxon>
        <taxon>Peptococcaceae</taxon>
        <taxon>Desulfonispora</taxon>
    </lineage>
</organism>
<accession>A0A1W1VGA2</accession>
<proteinExistence type="inferred from homology"/>
<sequence>MLDYLVIENIIQNSLKEDIGLGDLTTNSIFLDEEGTGIFSAKDVGIIAGLPLISQVWHKINPNLKFESYVNDGEEVIIGQKIAIVQGNIRSILTGERVALNFLQRLSGIATLTSKYVEEVKDYKVKVVDTRKTTPGLRVLEKYAVRKGGARNHRLSLDNAVMIKDNHIEGCGSITEAVRRVRSNIPITTKIEVETKNLREVEEALKVGVDIIMLDNMEPKMMEEAVIKIGGLALVEASGGINLKNIKEVAKTGVDIISVGELTHSAKALDISLNIKL</sequence>
<evidence type="ECO:0000313" key="16">
    <source>
        <dbReference type="Proteomes" id="UP000192731"/>
    </source>
</evidence>
<evidence type="ECO:0000256" key="9">
    <source>
        <dbReference type="ARBA" id="ARBA00033102"/>
    </source>
</evidence>
<dbReference type="STRING" id="656914.SAMN00017405_1953"/>
<dbReference type="InterPro" id="IPR004393">
    <property type="entry name" value="NadC"/>
</dbReference>
<name>A0A1W1VGA2_DESTI</name>
<evidence type="ECO:0000256" key="11">
    <source>
        <dbReference type="ARBA" id="ARBA00069173"/>
    </source>
</evidence>
<keyword evidence="8 12" id="KW-0808">Transferase</keyword>
<feature type="domain" description="Quinolinate phosphoribosyl transferase N-terminal" evidence="14">
    <location>
        <begin position="23"/>
        <end position="107"/>
    </location>
</feature>
<dbReference type="SUPFAM" id="SSF51690">
    <property type="entry name" value="Nicotinate/Quinolinate PRTase C-terminal domain-like"/>
    <property type="match status" value="1"/>
</dbReference>
<dbReference type="Gene3D" id="3.20.20.70">
    <property type="entry name" value="Aldolase class I"/>
    <property type="match status" value="1"/>
</dbReference>
<dbReference type="GO" id="GO:0009435">
    <property type="term" value="P:NAD+ biosynthetic process"/>
    <property type="evidence" value="ECO:0007669"/>
    <property type="project" value="UniProtKB-UniPathway"/>
</dbReference>
<evidence type="ECO:0000313" key="15">
    <source>
        <dbReference type="EMBL" id="SMB92388.1"/>
    </source>
</evidence>
<evidence type="ECO:0000256" key="6">
    <source>
        <dbReference type="ARBA" id="ARBA00022642"/>
    </source>
</evidence>
<evidence type="ECO:0000259" key="13">
    <source>
        <dbReference type="Pfam" id="PF01729"/>
    </source>
</evidence>
<dbReference type="UniPathway" id="UPA00253">
    <property type="reaction ID" value="UER00331"/>
</dbReference>
<dbReference type="NCBIfam" id="TIGR00078">
    <property type="entry name" value="nadC"/>
    <property type="match status" value="1"/>
</dbReference>
<dbReference type="InterPro" id="IPR022412">
    <property type="entry name" value="Quinolinate_PRibosylTrfase_N"/>
</dbReference>
<evidence type="ECO:0000256" key="4">
    <source>
        <dbReference type="ARBA" id="ARBA00011218"/>
    </source>
</evidence>
<evidence type="ECO:0000256" key="3">
    <source>
        <dbReference type="ARBA" id="ARBA00009400"/>
    </source>
</evidence>
<dbReference type="InterPro" id="IPR002638">
    <property type="entry name" value="Quinolinate_PRibosylTrfase_C"/>
</dbReference>
<gene>
    <name evidence="15" type="ORF">SAMN00017405_1953</name>
</gene>
<evidence type="ECO:0000256" key="12">
    <source>
        <dbReference type="PIRNR" id="PIRNR006250"/>
    </source>
</evidence>
<evidence type="ECO:0000256" key="2">
    <source>
        <dbReference type="ARBA" id="ARBA00004893"/>
    </source>
</evidence>
<dbReference type="InterPro" id="IPR036068">
    <property type="entry name" value="Nicotinate_pribotase-like_C"/>
</dbReference>
<keyword evidence="7 12" id="KW-0328">Glycosyltransferase</keyword>
<comment type="function">
    <text evidence="1">Involved in the catabolism of quinolinic acid (QA).</text>
</comment>
<dbReference type="InterPro" id="IPR013785">
    <property type="entry name" value="Aldolase_TIM"/>
</dbReference>
<keyword evidence="16" id="KW-1185">Reference proteome</keyword>
<dbReference type="AlphaFoldDB" id="A0A1W1VGA2"/>
<dbReference type="OrthoDB" id="9782546at2"/>
<dbReference type="FunFam" id="3.20.20.70:FF:000030">
    <property type="entry name" value="Nicotinate-nucleotide pyrophosphorylase, carboxylating"/>
    <property type="match status" value="1"/>
</dbReference>
<dbReference type="InterPro" id="IPR027277">
    <property type="entry name" value="NadC/ModD"/>
</dbReference>